<protein>
    <submittedName>
        <fullName evidence="1">Uncharacterized protein</fullName>
    </submittedName>
</protein>
<name>A0A368NER8_9EURY</name>
<proteinExistence type="predicted"/>
<evidence type="ECO:0000313" key="1">
    <source>
        <dbReference type="EMBL" id="RCU47941.1"/>
    </source>
</evidence>
<sequence length="107" mass="12063">MIDVRADDTLDIVFIPGVDIDTVTGREADEQALRIAVIAFFEQVIGEIDRPTIIQKIELYARRVVESLEFVEEIDSLRVDFSPTDPDVARVEVVYDTGEAFAFDVNN</sequence>
<organism evidence="1 2">
    <name type="scientific">Haloplanus salinus</name>
    <dbReference type="NCBI Taxonomy" id="1126245"/>
    <lineage>
        <taxon>Archaea</taxon>
        <taxon>Methanobacteriati</taxon>
        <taxon>Methanobacteriota</taxon>
        <taxon>Stenosarchaea group</taxon>
        <taxon>Halobacteria</taxon>
        <taxon>Halobacteriales</taxon>
        <taxon>Haloferacaceae</taxon>
        <taxon>Haloplanus</taxon>
    </lineage>
</organism>
<accession>A0A368NER8</accession>
<reference evidence="1 2" key="1">
    <citation type="submission" date="2018-07" db="EMBL/GenBank/DDBJ databases">
        <title>Genome sequences of Haloplanus salinus JCM 18368T.</title>
        <authorList>
            <person name="Kim Y.B."/>
            <person name="Roh S.W."/>
        </authorList>
    </citation>
    <scope>NUCLEOTIDE SEQUENCE [LARGE SCALE GENOMIC DNA]</scope>
    <source>
        <strain evidence="1 2">JCM 18368</strain>
    </source>
</reference>
<dbReference type="RefSeq" id="WP_114449500.1">
    <property type="nucleotide sequence ID" value="NZ_QPHM01000001.1"/>
</dbReference>
<dbReference type="Proteomes" id="UP000252189">
    <property type="component" value="Unassembled WGS sequence"/>
</dbReference>
<comment type="caution">
    <text evidence="1">The sequence shown here is derived from an EMBL/GenBank/DDBJ whole genome shotgun (WGS) entry which is preliminary data.</text>
</comment>
<dbReference type="AlphaFoldDB" id="A0A368NER8"/>
<gene>
    <name evidence="1" type="ORF">DU504_11930</name>
</gene>
<dbReference type="OrthoDB" id="386400at2157"/>
<keyword evidence="2" id="KW-1185">Reference proteome</keyword>
<evidence type="ECO:0000313" key="2">
    <source>
        <dbReference type="Proteomes" id="UP000252189"/>
    </source>
</evidence>
<dbReference type="EMBL" id="QPHM01000001">
    <property type="protein sequence ID" value="RCU47941.1"/>
    <property type="molecule type" value="Genomic_DNA"/>
</dbReference>